<evidence type="ECO:0000313" key="2">
    <source>
        <dbReference type="EMBL" id="HIS74011.1"/>
    </source>
</evidence>
<evidence type="ECO:0000313" key="3">
    <source>
        <dbReference type="Proteomes" id="UP000886865"/>
    </source>
</evidence>
<evidence type="ECO:0000259" key="1">
    <source>
        <dbReference type="Pfam" id="PF18922"/>
    </source>
</evidence>
<dbReference type="Proteomes" id="UP000886865">
    <property type="component" value="Unassembled WGS sequence"/>
</dbReference>
<name>A0A9D1FHM2_9BACT</name>
<dbReference type="Pfam" id="PF18922">
    <property type="entry name" value="DUF5672"/>
    <property type="match status" value="1"/>
</dbReference>
<gene>
    <name evidence="2" type="ORF">IAA86_03205</name>
</gene>
<reference evidence="2" key="1">
    <citation type="submission" date="2020-10" db="EMBL/GenBank/DDBJ databases">
        <authorList>
            <person name="Gilroy R."/>
        </authorList>
    </citation>
    <scope>NUCLEOTIDE SEQUENCE</scope>
    <source>
        <strain evidence="2">CHK152-2871</strain>
    </source>
</reference>
<proteinExistence type="predicted"/>
<feature type="domain" description="DUF5672" evidence="1">
    <location>
        <begin position="61"/>
        <end position="264"/>
    </location>
</feature>
<comment type="caution">
    <text evidence="2">The sequence shown here is derived from an EMBL/GenBank/DDBJ whole genome shotgun (WGS) entry which is preliminary data.</text>
</comment>
<dbReference type="EMBL" id="DVJQ01000027">
    <property type="protein sequence ID" value="HIS74011.1"/>
    <property type="molecule type" value="Genomic_DNA"/>
</dbReference>
<organism evidence="2 3">
    <name type="scientific">Candidatus Galligastranaerophilus intestinavium</name>
    <dbReference type="NCBI Taxonomy" id="2840836"/>
    <lineage>
        <taxon>Bacteria</taxon>
        <taxon>Candidatus Galligastranaerophilus</taxon>
    </lineage>
</organism>
<accession>A0A9D1FHM2</accession>
<protein>
    <recommendedName>
        <fullName evidence="1">DUF5672 domain-containing protein</fullName>
    </recommendedName>
</protein>
<dbReference type="InterPro" id="IPR043729">
    <property type="entry name" value="DUF5672"/>
</dbReference>
<reference evidence="2" key="2">
    <citation type="journal article" date="2021" name="PeerJ">
        <title>Extensive microbial diversity within the chicken gut microbiome revealed by metagenomics and culture.</title>
        <authorList>
            <person name="Gilroy R."/>
            <person name="Ravi A."/>
            <person name="Getino M."/>
            <person name="Pursley I."/>
            <person name="Horton D.L."/>
            <person name="Alikhan N.F."/>
            <person name="Baker D."/>
            <person name="Gharbi K."/>
            <person name="Hall N."/>
            <person name="Watson M."/>
            <person name="Adriaenssens E.M."/>
            <person name="Foster-Nyarko E."/>
            <person name="Jarju S."/>
            <person name="Secka A."/>
            <person name="Antonio M."/>
            <person name="Oren A."/>
            <person name="Chaudhuri R.R."/>
            <person name="La Ragione R."/>
            <person name="Hildebrand F."/>
            <person name="Pallen M.J."/>
        </authorList>
    </citation>
    <scope>NUCLEOTIDE SEQUENCE</scope>
    <source>
        <strain evidence="2">CHK152-2871</strain>
    </source>
</reference>
<sequence>MVKVKTITVIPIYKKDLTASEAASLKQCATVIKATEFCFVAPKSLDTGNYEKIMLECDTHFKIETYDDIHFQSVYNYSKLLLNVEFYKRFQEFEYMFLYQLDGWVFRDELDFWCKQGYDYIGAPWFEGYDNAKEDADFLSPSGNGGVCLRKIPKFIEILSCKYSLYNHRLKTFCELFGEYTQNKSKNKSYGKIIEIIKDYFSKKNTIKYVFETMYEDYVIVNFFPKIDDSFRIAPNEINYKFSFEANPRRLYKLNNSKLPFTCHAFERYDWSFWKDFIKL</sequence>
<dbReference type="AlphaFoldDB" id="A0A9D1FHM2"/>